<feature type="domain" description="EamA" evidence="2">
    <location>
        <begin position="148"/>
        <end position="279"/>
    </location>
</feature>
<dbReference type="InterPro" id="IPR000620">
    <property type="entry name" value="EamA_dom"/>
</dbReference>
<feature type="transmembrane region" description="Helical" evidence="1">
    <location>
        <begin position="92"/>
        <end position="109"/>
    </location>
</feature>
<protein>
    <submittedName>
        <fullName evidence="3">EamA domain-containing membrane protein RarD</fullName>
    </submittedName>
</protein>
<feature type="transmembrane region" description="Helical" evidence="1">
    <location>
        <begin position="35"/>
        <end position="54"/>
    </location>
</feature>
<keyword evidence="1" id="KW-0812">Transmembrane</keyword>
<evidence type="ECO:0000256" key="1">
    <source>
        <dbReference type="SAM" id="Phobius"/>
    </source>
</evidence>
<feature type="domain" description="EamA" evidence="2">
    <location>
        <begin position="13"/>
        <end position="136"/>
    </location>
</feature>
<feature type="transmembrane region" description="Helical" evidence="1">
    <location>
        <begin position="264"/>
        <end position="283"/>
    </location>
</feature>
<evidence type="ECO:0000313" key="4">
    <source>
        <dbReference type="Proteomes" id="UP000256779"/>
    </source>
</evidence>
<keyword evidence="4" id="KW-1185">Reference proteome</keyword>
<dbReference type="SUPFAM" id="SSF103481">
    <property type="entry name" value="Multidrug resistance efflux transporter EmrE"/>
    <property type="match status" value="2"/>
</dbReference>
<name>A0A3D9KYK8_MARFU</name>
<sequence length="290" mass="31724">MNTQLSHFLQLGLAIVVMSSSGTLGRYIDMSPPVTIWVRCVIGAVALYAVLKVFGIDTSPGSRRNYGSLILSALLLGAHWVTYFFALQYSNVAIGMLALFTYPVMTALLEPIILKTPFQKLSIVLAIVAFAGVAMLVPELTFENNFTFGITLGVLSALFYSLRNIMLKKKVSGQSGITLMFYQLLVISLVLWPVLFLEESSFMTSFQANWQGILILGLFTTATGHTLFVLSFKNFSISTVSIISSLTPLIGIFLGYIFLNEVPAGKTLFGGFLIFITVIAESIHSVRSSK</sequence>
<dbReference type="GO" id="GO:0016020">
    <property type="term" value="C:membrane"/>
    <property type="evidence" value="ECO:0007669"/>
    <property type="project" value="InterPro"/>
</dbReference>
<feature type="transmembrane region" description="Helical" evidence="1">
    <location>
        <begin position="146"/>
        <end position="165"/>
    </location>
</feature>
<accession>A0A3D9KYK8</accession>
<feature type="transmembrane region" description="Helical" evidence="1">
    <location>
        <begin position="177"/>
        <end position="196"/>
    </location>
</feature>
<dbReference type="InterPro" id="IPR037185">
    <property type="entry name" value="EmrE-like"/>
</dbReference>
<dbReference type="EMBL" id="QREG01000028">
    <property type="protein sequence ID" value="RED92826.1"/>
    <property type="molecule type" value="Genomic_DNA"/>
</dbReference>
<dbReference type="PANTHER" id="PTHR22911">
    <property type="entry name" value="ACYL-MALONYL CONDENSING ENZYME-RELATED"/>
    <property type="match status" value="1"/>
</dbReference>
<feature type="transmembrane region" description="Helical" evidence="1">
    <location>
        <begin position="208"/>
        <end position="230"/>
    </location>
</feature>
<reference evidence="3 4" key="1">
    <citation type="submission" date="2018-07" db="EMBL/GenBank/DDBJ databases">
        <title>Genomic Encyclopedia of Type Strains, Phase IV (KMG-IV): sequencing the most valuable type-strain genomes for metagenomic binning, comparative biology and taxonomic classification.</title>
        <authorList>
            <person name="Goeker M."/>
        </authorList>
    </citation>
    <scope>NUCLEOTIDE SEQUENCE [LARGE SCALE GENOMIC DNA]</scope>
    <source>
        <strain evidence="3 4">DSM 4134</strain>
    </source>
</reference>
<proteinExistence type="predicted"/>
<dbReference type="OrthoDB" id="9150437at2"/>
<gene>
    <name evidence="3" type="ORF">C7460_12843</name>
</gene>
<comment type="caution">
    <text evidence="3">The sequence shown here is derived from an EMBL/GenBank/DDBJ whole genome shotgun (WGS) entry which is preliminary data.</text>
</comment>
<dbReference type="Pfam" id="PF00892">
    <property type="entry name" value="EamA"/>
    <property type="match status" value="2"/>
</dbReference>
<keyword evidence="1" id="KW-0472">Membrane</keyword>
<feature type="transmembrane region" description="Helical" evidence="1">
    <location>
        <begin position="237"/>
        <end position="258"/>
    </location>
</feature>
<evidence type="ECO:0000259" key="2">
    <source>
        <dbReference type="Pfam" id="PF00892"/>
    </source>
</evidence>
<keyword evidence="1" id="KW-1133">Transmembrane helix</keyword>
<feature type="transmembrane region" description="Helical" evidence="1">
    <location>
        <begin position="121"/>
        <end position="140"/>
    </location>
</feature>
<organism evidence="3 4">
    <name type="scientific">Marinoscillum furvescens DSM 4134</name>
    <dbReference type="NCBI Taxonomy" id="1122208"/>
    <lineage>
        <taxon>Bacteria</taxon>
        <taxon>Pseudomonadati</taxon>
        <taxon>Bacteroidota</taxon>
        <taxon>Cytophagia</taxon>
        <taxon>Cytophagales</taxon>
        <taxon>Reichenbachiellaceae</taxon>
        <taxon>Marinoscillum</taxon>
    </lineage>
</organism>
<dbReference type="AlphaFoldDB" id="A0A3D9KYK8"/>
<dbReference type="Proteomes" id="UP000256779">
    <property type="component" value="Unassembled WGS sequence"/>
</dbReference>
<evidence type="ECO:0000313" key="3">
    <source>
        <dbReference type="EMBL" id="RED92826.1"/>
    </source>
</evidence>
<feature type="transmembrane region" description="Helical" evidence="1">
    <location>
        <begin position="66"/>
        <end position="86"/>
    </location>
</feature>
<dbReference type="RefSeq" id="WP_115870118.1">
    <property type="nucleotide sequence ID" value="NZ_QREG01000028.1"/>
</dbReference>